<evidence type="ECO:0000313" key="2">
    <source>
        <dbReference type="EnsemblMetazoa" id="G2512.3:cds"/>
    </source>
</evidence>
<accession>A0A8W8KSJ7</accession>
<evidence type="ECO:0000313" key="3">
    <source>
        <dbReference type="Proteomes" id="UP000005408"/>
    </source>
</evidence>
<dbReference type="Proteomes" id="UP000005408">
    <property type="component" value="Unassembled WGS sequence"/>
</dbReference>
<dbReference type="EnsemblMetazoa" id="G2512.2">
    <property type="protein sequence ID" value="G2512.2:cds"/>
    <property type="gene ID" value="G2512"/>
</dbReference>
<protein>
    <recommendedName>
        <fullName evidence="1">Ig-like domain-containing protein</fullName>
    </recommendedName>
</protein>
<dbReference type="EnsemblMetazoa" id="G2512.3">
    <property type="protein sequence ID" value="G2512.3:cds"/>
    <property type="gene ID" value="G2512"/>
</dbReference>
<keyword evidence="3" id="KW-1185">Reference proteome</keyword>
<sequence length="262" mass="29432">MDYKPLAFLVFISLAIAKKEEREVVLDINKLSAFVGETGLQIRCHADGKTIVDPTWMIIEFAGFQSKRPMLYLFKKGESETIEWGQEFNVTQLQSHIAVTGQLKGSQSFLQLDFSHVACGDGGRYTCSYGGLDKQGKLRKFSMSGDFIAQTIDGGPPQVTVNDKVTKSFESLKVSPGEKIHLVCEGDVGKPRIPVFWILDEIPKPQRVLDEKDGVKQGLSIIPDDNLCSFRSRVHLYYEMKNSMAIITCKIAFRQVHIFLHP</sequence>
<reference evidence="2" key="1">
    <citation type="submission" date="2022-08" db="UniProtKB">
        <authorList>
            <consortium name="EnsemblMetazoa"/>
        </authorList>
    </citation>
    <scope>IDENTIFICATION</scope>
    <source>
        <strain evidence="2">05x7-T-G4-1.051#20</strain>
    </source>
</reference>
<proteinExistence type="predicted"/>
<dbReference type="InterPro" id="IPR007110">
    <property type="entry name" value="Ig-like_dom"/>
</dbReference>
<dbReference type="EnsemblMetazoa" id="G2512.4">
    <property type="protein sequence ID" value="G2512.4:cds"/>
    <property type="gene ID" value="G2512"/>
</dbReference>
<feature type="domain" description="Ig-like" evidence="1">
    <location>
        <begin position="157"/>
        <end position="251"/>
    </location>
</feature>
<dbReference type="OMA" id="KLAFRTM"/>
<dbReference type="AlphaFoldDB" id="A0A8W8KSJ7"/>
<dbReference type="EnsemblMetazoa" id="G2512.1">
    <property type="protein sequence ID" value="G2512.1:cds"/>
    <property type="gene ID" value="G2512"/>
</dbReference>
<organism evidence="2 3">
    <name type="scientific">Magallana gigas</name>
    <name type="common">Pacific oyster</name>
    <name type="synonym">Crassostrea gigas</name>
    <dbReference type="NCBI Taxonomy" id="29159"/>
    <lineage>
        <taxon>Eukaryota</taxon>
        <taxon>Metazoa</taxon>
        <taxon>Spiralia</taxon>
        <taxon>Lophotrochozoa</taxon>
        <taxon>Mollusca</taxon>
        <taxon>Bivalvia</taxon>
        <taxon>Autobranchia</taxon>
        <taxon>Pteriomorphia</taxon>
        <taxon>Ostreida</taxon>
        <taxon>Ostreoidea</taxon>
        <taxon>Ostreidae</taxon>
        <taxon>Magallana</taxon>
    </lineage>
</organism>
<feature type="domain" description="Ig-like" evidence="1">
    <location>
        <begin position="5"/>
        <end position="144"/>
    </location>
</feature>
<evidence type="ECO:0000259" key="1">
    <source>
        <dbReference type="PROSITE" id="PS50835"/>
    </source>
</evidence>
<dbReference type="OrthoDB" id="6143567at2759"/>
<dbReference type="PROSITE" id="PS50835">
    <property type="entry name" value="IG_LIKE"/>
    <property type="match status" value="2"/>
</dbReference>
<dbReference type="GeneID" id="105325433"/>
<dbReference type="KEGG" id="crg:105325433"/>
<name>A0A8W8KSJ7_MAGGI</name>